<evidence type="ECO:0000256" key="12">
    <source>
        <dbReference type="ARBA" id="ARBA00023163"/>
    </source>
</evidence>
<evidence type="ECO:0000256" key="9">
    <source>
        <dbReference type="ARBA" id="ARBA00023015"/>
    </source>
</evidence>
<comment type="cofactor">
    <cofactor evidence="2">
        <name>Zn(2+)</name>
        <dbReference type="ChEBI" id="CHEBI:29105"/>
    </cofactor>
</comment>
<dbReference type="InterPro" id="IPR009057">
    <property type="entry name" value="Homeodomain-like_sf"/>
</dbReference>
<dbReference type="SUPFAM" id="SSF57884">
    <property type="entry name" value="Ada DNA repair protein, N-terminal domain (N-Ada 10)"/>
    <property type="match status" value="1"/>
</dbReference>
<keyword evidence="4" id="KW-0489">Methyltransferase</keyword>
<dbReference type="InterPro" id="IPR003265">
    <property type="entry name" value="HhH-GPD_domain"/>
</dbReference>
<dbReference type="InterPro" id="IPR051912">
    <property type="entry name" value="Alkylbase_DNA_Glycosylase/TA"/>
</dbReference>
<dbReference type="RefSeq" id="WP_045364653.1">
    <property type="nucleotide sequence ID" value="NZ_AP018150.1"/>
</dbReference>
<proteinExistence type="predicted"/>
<dbReference type="SUPFAM" id="SSF48150">
    <property type="entry name" value="DNA-glycosylase"/>
    <property type="match status" value="1"/>
</dbReference>
<keyword evidence="11" id="KW-0010">Activator</keyword>
<keyword evidence="12" id="KW-0804">Transcription</keyword>
<evidence type="ECO:0000256" key="11">
    <source>
        <dbReference type="ARBA" id="ARBA00023159"/>
    </source>
</evidence>
<dbReference type="GO" id="GO:0032993">
    <property type="term" value="C:protein-DNA complex"/>
    <property type="evidence" value="ECO:0007669"/>
    <property type="project" value="TreeGrafter"/>
</dbReference>
<evidence type="ECO:0000313" key="15">
    <source>
        <dbReference type="Proteomes" id="UP000282597"/>
    </source>
</evidence>
<dbReference type="GO" id="GO:0005737">
    <property type="term" value="C:cytoplasm"/>
    <property type="evidence" value="ECO:0007669"/>
    <property type="project" value="TreeGrafter"/>
</dbReference>
<evidence type="ECO:0000256" key="13">
    <source>
        <dbReference type="ARBA" id="ARBA00023204"/>
    </source>
</evidence>
<dbReference type="Gene3D" id="1.10.10.60">
    <property type="entry name" value="Homeodomain-like"/>
    <property type="match status" value="1"/>
</dbReference>
<dbReference type="Gene3D" id="3.40.10.10">
    <property type="entry name" value="DNA Methylphosphotriester Repair Domain"/>
    <property type="match status" value="1"/>
</dbReference>
<name>A0A2Z6EXK0_9BURK</name>
<keyword evidence="9" id="KW-0805">Transcription regulation</keyword>
<dbReference type="GO" id="GO:0006285">
    <property type="term" value="P:base-excision repair, AP site formation"/>
    <property type="evidence" value="ECO:0007669"/>
    <property type="project" value="TreeGrafter"/>
</dbReference>
<dbReference type="InterPro" id="IPR011257">
    <property type="entry name" value="DNA_glycosylase"/>
</dbReference>
<evidence type="ECO:0000256" key="10">
    <source>
        <dbReference type="ARBA" id="ARBA00023125"/>
    </source>
</evidence>
<keyword evidence="6" id="KW-0479">Metal-binding</keyword>
<evidence type="ECO:0000256" key="6">
    <source>
        <dbReference type="ARBA" id="ARBA00022723"/>
    </source>
</evidence>
<evidence type="ECO:0000256" key="5">
    <source>
        <dbReference type="ARBA" id="ARBA00022679"/>
    </source>
</evidence>
<keyword evidence="13" id="KW-0234">DNA repair</keyword>
<dbReference type="GO" id="GO:0043565">
    <property type="term" value="F:sequence-specific DNA binding"/>
    <property type="evidence" value="ECO:0007669"/>
    <property type="project" value="InterPro"/>
</dbReference>
<dbReference type="PANTHER" id="PTHR43003">
    <property type="entry name" value="DNA-3-METHYLADENINE GLYCOSYLASE"/>
    <property type="match status" value="1"/>
</dbReference>
<dbReference type="GO" id="GO:0003700">
    <property type="term" value="F:DNA-binding transcription factor activity"/>
    <property type="evidence" value="ECO:0007669"/>
    <property type="project" value="InterPro"/>
</dbReference>
<reference evidence="14 15" key="1">
    <citation type="journal article" date="2018" name="Microbes Environ.">
        <title>Comparative Genomic Insights into Endofungal Lifestyles of Two Bacterial Endosymbionts, Mycoavidus cysteinexigens and Burkholderia rhizoxinica.</title>
        <authorList>
            <person name="Sharmin D."/>
            <person name="Guo Y."/>
            <person name="Nishizawa T."/>
            <person name="Ohshima S."/>
            <person name="Sato Y."/>
            <person name="Takashima Y."/>
            <person name="Narisawa K."/>
            <person name="Ohta H."/>
        </authorList>
    </citation>
    <scope>NUCLEOTIDE SEQUENCE [LARGE SCALE GENOMIC DNA]</scope>
    <source>
        <strain evidence="14 15">B1-EB</strain>
    </source>
</reference>
<keyword evidence="8" id="KW-0862">Zinc</keyword>
<dbReference type="GO" id="GO:0006307">
    <property type="term" value="P:DNA alkylation repair"/>
    <property type="evidence" value="ECO:0007669"/>
    <property type="project" value="TreeGrafter"/>
</dbReference>
<dbReference type="InterPro" id="IPR035451">
    <property type="entry name" value="Ada-like_dom_sf"/>
</dbReference>
<dbReference type="Gene3D" id="1.10.1670.40">
    <property type="match status" value="1"/>
</dbReference>
<keyword evidence="5" id="KW-0808">Transferase</keyword>
<dbReference type="Pfam" id="PF00730">
    <property type="entry name" value="HhH-GPD"/>
    <property type="match status" value="1"/>
</dbReference>
<dbReference type="PROSITE" id="PS01124">
    <property type="entry name" value="HTH_ARAC_FAMILY_2"/>
    <property type="match status" value="1"/>
</dbReference>
<keyword evidence="7" id="KW-0227">DNA damage</keyword>
<dbReference type="GO" id="GO:0008270">
    <property type="term" value="F:zinc ion binding"/>
    <property type="evidence" value="ECO:0007669"/>
    <property type="project" value="InterPro"/>
</dbReference>
<dbReference type="Gene3D" id="1.10.340.30">
    <property type="entry name" value="Hypothetical protein, domain 2"/>
    <property type="match status" value="1"/>
</dbReference>
<sequence>MMKLSKQIMYERSIAKDQTYDGQFFTGVLTTGIYCLPSCPARKPKFDNVRFFATEAEAIATGLRACKRCRPDLFARGKRWDEALYEGLIERVRAEPSAFKDMHSLAATAGIGITNLADLIRTHAHLTPAALLRQEQVTFACQRLIDSNERVIDLAHEAGFESEATFHRQFLATTAMTPGAYRALRETKSFLLQLPADFRALDVLRYHGRDSEGAFEQVCGQQISIPLRLNNLLVKLKFTLQTPGAWCEVEYDGAPAPQTMVKAHVIAMRMLGLYSDSASFEARANKQEYVRTLVANHRGLRIPLAPGAFEALVWAIIGQQINLAFAVQLRRALIKHAGDPVGAGGQYTHPSPERIAAMDPSELTVLRYSRSKAEYLIHAAQAICSGQLPLDRLAQGSAQVADRTLRKVRGLGPWTTHYTLMRGLGLADCMPAGDSGLATGLQRLHQLPQRPSAEQMAALMAPFAPHRSLATCHVWASLATQA</sequence>
<dbReference type="GO" id="GO:0008168">
    <property type="term" value="F:methyltransferase activity"/>
    <property type="evidence" value="ECO:0007669"/>
    <property type="project" value="UniProtKB-KW"/>
</dbReference>
<dbReference type="KEGG" id="mcys:MCB1EB_1961"/>
<dbReference type="SUPFAM" id="SSF46689">
    <property type="entry name" value="Homeodomain-like"/>
    <property type="match status" value="1"/>
</dbReference>
<dbReference type="EMBL" id="AP018150">
    <property type="protein sequence ID" value="BBE10122.1"/>
    <property type="molecule type" value="Genomic_DNA"/>
</dbReference>
<dbReference type="Pfam" id="PF12833">
    <property type="entry name" value="HTH_18"/>
    <property type="match status" value="1"/>
</dbReference>
<evidence type="ECO:0000256" key="2">
    <source>
        <dbReference type="ARBA" id="ARBA00001947"/>
    </source>
</evidence>
<dbReference type="Pfam" id="PF02805">
    <property type="entry name" value="Ada_Zn_binding"/>
    <property type="match status" value="1"/>
</dbReference>
<keyword evidence="10" id="KW-0238">DNA-binding</keyword>
<organism evidence="14 15">
    <name type="scientific">Mycoavidus cysteinexigens</name>
    <dbReference type="NCBI Taxonomy" id="1553431"/>
    <lineage>
        <taxon>Bacteria</taxon>
        <taxon>Pseudomonadati</taxon>
        <taxon>Pseudomonadota</taxon>
        <taxon>Betaproteobacteria</taxon>
        <taxon>Burkholderiales</taxon>
        <taxon>Burkholderiaceae</taxon>
        <taxon>Mycoavidus</taxon>
    </lineage>
</organism>
<dbReference type="CDD" id="cd00056">
    <property type="entry name" value="ENDO3c"/>
    <property type="match status" value="1"/>
</dbReference>
<evidence type="ECO:0000256" key="3">
    <source>
        <dbReference type="ARBA" id="ARBA00012000"/>
    </source>
</evidence>
<dbReference type="GO" id="GO:0032259">
    <property type="term" value="P:methylation"/>
    <property type="evidence" value="ECO:0007669"/>
    <property type="project" value="UniProtKB-KW"/>
</dbReference>
<dbReference type="PANTHER" id="PTHR43003:SF5">
    <property type="entry name" value="DNA-3-METHYLADENINE GLYCOSYLASE"/>
    <property type="match status" value="1"/>
</dbReference>
<dbReference type="SMART" id="SM00478">
    <property type="entry name" value="ENDO3c"/>
    <property type="match status" value="1"/>
</dbReference>
<gene>
    <name evidence="14" type="ORF">MCB1EB_1961</name>
</gene>
<protein>
    <recommendedName>
        <fullName evidence="3">DNA-3-methyladenine glycosylase II</fullName>
        <ecNumber evidence="3">3.2.2.21</ecNumber>
    </recommendedName>
</protein>
<dbReference type="Proteomes" id="UP000282597">
    <property type="component" value="Chromosome"/>
</dbReference>
<accession>A0A2Z6EXK0</accession>
<dbReference type="GO" id="GO:0008725">
    <property type="term" value="F:DNA-3-methyladenine glycosylase activity"/>
    <property type="evidence" value="ECO:0007669"/>
    <property type="project" value="TreeGrafter"/>
</dbReference>
<dbReference type="EC" id="3.2.2.21" evidence="3"/>
<dbReference type="AlphaFoldDB" id="A0A2Z6EXK0"/>
<dbReference type="GO" id="GO:0043916">
    <property type="term" value="F:DNA-7-methylguanine glycosylase activity"/>
    <property type="evidence" value="ECO:0007669"/>
    <property type="project" value="TreeGrafter"/>
</dbReference>
<evidence type="ECO:0000256" key="7">
    <source>
        <dbReference type="ARBA" id="ARBA00022763"/>
    </source>
</evidence>
<keyword evidence="15" id="KW-1185">Reference proteome</keyword>
<evidence type="ECO:0000256" key="4">
    <source>
        <dbReference type="ARBA" id="ARBA00022603"/>
    </source>
</evidence>
<dbReference type="InterPro" id="IPR018062">
    <property type="entry name" value="HTH_AraC-typ_CS"/>
</dbReference>
<dbReference type="InterPro" id="IPR018060">
    <property type="entry name" value="HTH_AraC"/>
</dbReference>
<dbReference type="PROSITE" id="PS00041">
    <property type="entry name" value="HTH_ARAC_FAMILY_1"/>
    <property type="match status" value="1"/>
</dbReference>
<evidence type="ECO:0000256" key="8">
    <source>
        <dbReference type="ARBA" id="ARBA00022833"/>
    </source>
</evidence>
<evidence type="ECO:0000256" key="1">
    <source>
        <dbReference type="ARBA" id="ARBA00000086"/>
    </source>
</evidence>
<dbReference type="InterPro" id="IPR004026">
    <property type="entry name" value="Ada_DNA_repair_Zn-bd"/>
</dbReference>
<dbReference type="SMART" id="SM00342">
    <property type="entry name" value="HTH_ARAC"/>
    <property type="match status" value="1"/>
</dbReference>
<dbReference type="GO" id="GO:0032131">
    <property type="term" value="F:alkylated DNA binding"/>
    <property type="evidence" value="ECO:0007669"/>
    <property type="project" value="TreeGrafter"/>
</dbReference>
<comment type="catalytic activity">
    <reaction evidence="1">
        <text>Hydrolysis of alkylated DNA, releasing 3-methyladenine, 3-methylguanine, 7-methylguanine and 7-methyladenine.</text>
        <dbReference type="EC" id="3.2.2.21"/>
    </reaction>
</comment>
<evidence type="ECO:0000313" key="14">
    <source>
        <dbReference type="EMBL" id="BBE10122.1"/>
    </source>
</evidence>